<accession>V6DG89</accession>
<evidence type="ECO:0000313" key="3">
    <source>
        <dbReference type="Proteomes" id="UP000018769"/>
    </source>
</evidence>
<feature type="chain" id="PRO_5004744516" evidence="1">
    <location>
        <begin position="18"/>
        <end position="147"/>
    </location>
</feature>
<organism evidence="2 3">
    <name type="scientific">Candidatus Babela massiliensis</name>
    <dbReference type="NCBI Taxonomy" id="673862"/>
    <lineage>
        <taxon>Bacteria</taxon>
        <taxon>Candidatus Babelota</taxon>
        <taxon>Candidatus Babeliae</taxon>
        <taxon>Candidatus Babeliales</taxon>
        <taxon>Candidatus Babeliaceae</taxon>
        <taxon>Candidatus Babela</taxon>
    </lineage>
</organism>
<name>V6DG89_9BACT</name>
<dbReference type="RefSeq" id="WP_023791889.1">
    <property type="nucleotide sequence ID" value="NC_023003.1"/>
</dbReference>
<feature type="signal peptide" evidence="1">
    <location>
        <begin position="1"/>
        <end position="17"/>
    </location>
</feature>
<sequence>MKKQLLFALLFSVSAVAVTNAFFGRSCHRGCQPTYEQPTASFESVASYEQPATPPVCTKTVKVPKTILVDKVVQVPARRIEIPQPDIIERIPQAPRKICIKQPPIPQPDIIKYEPVPDRIVCRKQPNLVRYECPVGTQEGNGCNTCN</sequence>
<keyword evidence="3" id="KW-1185">Reference proteome</keyword>
<dbReference type="EMBL" id="HG793133">
    <property type="protein sequence ID" value="CDK30564.1"/>
    <property type="molecule type" value="Genomic_DNA"/>
</dbReference>
<protein>
    <submittedName>
        <fullName evidence="2">Putative inner membrane complex protein</fullName>
    </submittedName>
</protein>
<keyword evidence="1" id="KW-0732">Signal</keyword>
<reference evidence="2 3" key="1">
    <citation type="journal article" date="2015" name="Biol. Direct">
        <title>Babela massiliensis, a representative of a widespread bacterial phylum with unusual adaptations to parasitism in amoebae.</title>
        <authorList>
            <person name="Pagnier I."/>
            <person name="Yutin N."/>
            <person name="Croce O."/>
            <person name="Makarova K.S."/>
            <person name="Wolf Y.I."/>
            <person name="Benamar S."/>
            <person name="Raoult D."/>
            <person name="Koonin E.V."/>
            <person name="La Scola B."/>
        </authorList>
    </citation>
    <scope>NUCLEOTIDE SEQUENCE [LARGE SCALE GENOMIC DNA]</scope>
    <source>
        <strain evidence="3">BABL1</strain>
    </source>
</reference>
<dbReference type="AlphaFoldDB" id="V6DG89"/>
<gene>
    <name evidence="2" type="ORF">BABL1_gene_452</name>
</gene>
<proteinExistence type="predicted"/>
<dbReference type="HOGENOM" id="CLU_1764643_0_0_7"/>
<evidence type="ECO:0000256" key="1">
    <source>
        <dbReference type="SAM" id="SignalP"/>
    </source>
</evidence>
<dbReference type="KEGG" id="dpb:BABL1_gene_452"/>
<evidence type="ECO:0000313" key="2">
    <source>
        <dbReference type="EMBL" id="CDK30564.1"/>
    </source>
</evidence>
<dbReference type="Proteomes" id="UP000018769">
    <property type="component" value="Chromosome I"/>
</dbReference>